<evidence type="ECO:0000313" key="2">
    <source>
        <dbReference type="EMBL" id="MBX7491531.1"/>
    </source>
</evidence>
<dbReference type="Proteomes" id="UP000700059">
    <property type="component" value="Unassembled WGS sequence"/>
</dbReference>
<evidence type="ECO:0000313" key="3">
    <source>
        <dbReference type="Proteomes" id="UP000700059"/>
    </source>
</evidence>
<keyword evidence="3" id="KW-1185">Reference proteome</keyword>
<organism evidence="2 3">
    <name type="scientific">Helicobacter turcicus</name>
    <dbReference type="NCBI Taxonomy" id="2867412"/>
    <lineage>
        <taxon>Bacteria</taxon>
        <taxon>Pseudomonadati</taxon>
        <taxon>Campylobacterota</taxon>
        <taxon>Epsilonproteobacteria</taxon>
        <taxon>Campylobacterales</taxon>
        <taxon>Helicobacteraceae</taxon>
        <taxon>Helicobacter</taxon>
    </lineage>
</organism>
<protein>
    <recommendedName>
        <fullName evidence="4">Lipoprotein</fullName>
    </recommendedName>
</protein>
<gene>
    <name evidence="2" type="ORF">K4G57_08680</name>
</gene>
<dbReference type="RefSeq" id="WP_221532786.1">
    <property type="nucleotide sequence ID" value="NZ_JAIGYP010000016.1"/>
</dbReference>
<dbReference type="PROSITE" id="PS51257">
    <property type="entry name" value="PROKAR_LIPOPROTEIN"/>
    <property type="match status" value="1"/>
</dbReference>
<name>A0ABS7JQ53_9HELI</name>
<evidence type="ECO:0000256" key="1">
    <source>
        <dbReference type="SAM" id="Coils"/>
    </source>
</evidence>
<keyword evidence="1" id="KW-0175">Coiled coil</keyword>
<dbReference type="EMBL" id="JAIGYQ010000016">
    <property type="protein sequence ID" value="MBX7491531.1"/>
    <property type="molecule type" value="Genomic_DNA"/>
</dbReference>
<feature type="coiled-coil region" evidence="1">
    <location>
        <begin position="90"/>
        <end position="117"/>
    </location>
</feature>
<reference evidence="2 3" key="1">
    <citation type="submission" date="2021-08" db="EMBL/GenBank/DDBJ databases">
        <title>Helicobacter spp. isolated from feces of Anatolian Ground Squirrel (Spermophilus xanthoprymnus) in Turkey.</title>
        <authorList>
            <person name="Aydin F."/>
            <person name="Abay S."/>
            <person name="Kayman T."/>
            <person name="Karakaya E."/>
            <person name="Saticioglu I.B."/>
        </authorList>
    </citation>
    <scope>NUCLEOTIDE SEQUENCE [LARGE SCALE GENOMIC DNA]</scope>
    <source>
        <strain evidence="2 3">Faydin-H70</strain>
    </source>
</reference>
<evidence type="ECO:0008006" key="4">
    <source>
        <dbReference type="Google" id="ProtNLM"/>
    </source>
</evidence>
<accession>A0ABS7JQ53</accession>
<sequence length="125" mass="14040">MAKKSLQRNLIFYFGALLVIFAGCDEQSLNELENKAGQTLQNAMQDSGLKDTLESHTQKLTDFLESNKTQEFVAKQAEILKSGANELSKIIESNKTKELLEQQMKNLNEILESSKNDSPEDTQSI</sequence>
<proteinExistence type="predicted"/>
<comment type="caution">
    <text evidence="2">The sequence shown here is derived from an EMBL/GenBank/DDBJ whole genome shotgun (WGS) entry which is preliminary data.</text>
</comment>